<keyword evidence="2" id="KW-1185">Reference proteome</keyword>
<evidence type="ECO:0000313" key="2">
    <source>
        <dbReference type="Proteomes" id="UP000766486"/>
    </source>
</evidence>
<organism evidence="1 2">
    <name type="scientific">Bionectria ochroleuca</name>
    <name type="common">Gliocladium roseum</name>
    <dbReference type="NCBI Taxonomy" id="29856"/>
    <lineage>
        <taxon>Eukaryota</taxon>
        <taxon>Fungi</taxon>
        <taxon>Dikarya</taxon>
        <taxon>Ascomycota</taxon>
        <taxon>Pezizomycotina</taxon>
        <taxon>Sordariomycetes</taxon>
        <taxon>Hypocreomycetidae</taxon>
        <taxon>Hypocreales</taxon>
        <taxon>Bionectriaceae</taxon>
        <taxon>Clonostachys</taxon>
    </lineage>
</organism>
<comment type="caution">
    <text evidence="1">The sequence shown here is derived from an EMBL/GenBank/DDBJ whole genome shotgun (WGS) entry which is preliminary data.</text>
</comment>
<sequence length="308" mass="34804">MQSLESCLSGRIPQDAETQALLKRATSSLWLLITYFAQWPFAAASPTSRPAGLTFTAWVRAIAFLCGRHSKIFQPWDPEDHLFDRRKQRVGETDLPVLEYLFRGLATDIQAPDPPAADESAALSALYTLQRDVLDILNTIEPTIHIYTPRISRAELVPIADRLCSPLAPLPVTSLGIPLETLTPLLDLSVSIVQHTAEFDKFTWANQRLGEILEATQTGLQKIDGPVTYDVFTKFLSDDIYPNIYDAVALIFTAFPSPKVITQGIMFDPFYRLWYPELIRSERRLFLMALREPGYGESRPLEMEEDEN</sequence>
<reference evidence="1 2" key="1">
    <citation type="submission" date="2019-06" db="EMBL/GenBank/DDBJ databases">
        <authorList>
            <person name="Broberg M."/>
        </authorList>
    </citation>
    <scope>NUCLEOTIDE SEQUENCE [LARGE SCALE GENOMIC DNA]</scope>
</reference>
<accession>A0ABY6U6D6</accession>
<proteinExistence type="predicted"/>
<evidence type="ECO:0000313" key="1">
    <source>
        <dbReference type="EMBL" id="VUC26632.1"/>
    </source>
</evidence>
<dbReference type="Proteomes" id="UP000766486">
    <property type="component" value="Unassembled WGS sequence"/>
</dbReference>
<dbReference type="EMBL" id="CABFNS010000753">
    <property type="protein sequence ID" value="VUC26632.1"/>
    <property type="molecule type" value="Genomic_DNA"/>
</dbReference>
<protein>
    <submittedName>
        <fullName evidence="1">Uncharacterized protein</fullName>
    </submittedName>
</protein>
<gene>
    <name evidence="1" type="ORF">CLO192961_LOCUS192689</name>
</gene>
<name>A0ABY6U6D6_BIOOC</name>